<dbReference type="RefSeq" id="WP_283345729.1">
    <property type="nucleotide sequence ID" value="NZ_JASHIF010000018.1"/>
</dbReference>
<dbReference type="Pfam" id="PF20613">
    <property type="entry name" value="HipA_2"/>
    <property type="match status" value="1"/>
</dbReference>
<accession>A0ABT6YCH1</accession>
<gene>
    <name evidence="2" type="ORF">QM524_18625</name>
</gene>
<dbReference type="Proteomes" id="UP001236507">
    <property type="component" value="Unassembled WGS sequence"/>
</dbReference>
<reference evidence="2 3" key="1">
    <citation type="submission" date="2023-05" db="EMBL/GenBank/DDBJ databases">
        <title>Novel species of genus Flectobacillus isolated from stream in China.</title>
        <authorList>
            <person name="Lu H."/>
        </authorList>
    </citation>
    <scope>NUCLEOTIDE SEQUENCE [LARGE SCALE GENOMIC DNA]</scope>
    <source>
        <strain evidence="2 3">KCTC 42575</strain>
    </source>
</reference>
<comment type="caution">
    <text evidence="2">The sequence shown here is derived from an EMBL/GenBank/DDBJ whole genome shotgun (WGS) entry which is preliminary data.</text>
</comment>
<feature type="domain" description="HipA-like kinase" evidence="1">
    <location>
        <begin position="17"/>
        <end position="213"/>
    </location>
</feature>
<proteinExistence type="predicted"/>
<organism evidence="2 3">
    <name type="scientific">Flectobacillus roseus</name>
    <dbReference type="NCBI Taxonomy" id="502259"/>
    <lineage>
        <taxon>Bacteria</taxon>
        <taxon>Pseudomonadati</taxon>
        <taxon>Bacteroidota</taxon>
        <taxon>Cytophagia</taxon>
        <taxon>Cytophagales</taxon>
        <taxon>Flectobacillaceae</taxon>
        <taxon>Flectobacillus</taxon>
    </lineage>
</organism>
<dbReference type="InterPro" id="IPR046748">
    <property type="entry name" value="HipA_2"/>
</dbReference>
<evidence type="ECO:0000259" key="1">
    <source>
        <dbReference type="Pfam" id="PF20613"/>
    </source>
</evidence>
<dbReference type="EMBL" id="JASHIF010000018">
    <property type="protein sequence ID" value="MDI9861240.1"/>
    <property type="molecule type" value="Genomic_DNA"/>
</dbReference>
<protein>
    <recommendedName>
        <fullName evidence="1">HipA-like kinase domain-containing protein</fullName>
    </recommendedName>
</protein>
<sequence length="266" mass="31321">MLPIYEAISYDSRITKGGRTRPIIVTIKNEEGKLKQFVVKLYNKREVHENLTVARDVLTVALADEFDLLSPFPAYISFTNDFLQTLPSELQAEIKEKEAYLNFGCEYISGVINFGANIPKKTLEGLTGIDTVFAFDNLVRNFDRRYNEKTNLLLDNHDIYLIDHEFCLDIDLNHIEDLETMKWNYFYQNHVFYPFLSSHSKQTISNYFYDFEELLKRLNVNKLNTYVNQLEDLDFPVPDIEILKRYLEYTKKNSYKFVTLLKGILQ</sequence>
<evidence type="ECO:0000313" key="3">
    <source>
        <dbReference type="Proteomes" id="UP001236507"/>
    </source>
</evidence>
<name>A0ABT6YCH1_9BACT</name>
<evidence type="ECO:0000313" key="2">
    <source>
        <dbReference type="EMBL" id="MDI9861240.1"/>
    </source>
</evidence>
<keyword evidence="3" id="KW-1185">Reference proteome</keyword>